<dbReference type="InterPro" id="IPR027417">
    <property type="entry name" value="P-loop_NTPase"/>
</dbReference>
<sequence>MKIQSLQLKYFKKFRSSPVFDFTDQETGLARDIIVLIGMNGAGKTSLLQAIASTLGTATGRLKAPSDLEWAGFNYELLGSNWGGFEPEVNVQVQFSSGELQAVQEFQQKLQDMGRDYLQRPANKHIVTLKWRNGRVQADSAAELFQFKGREYAKQLLRAEGFSVFERVGTILWYTEQRTSTSLTTEDPDRKVEITEDLLRDRLSKWRQFHQDVETEKIRILRPGQKDLYAEIERAYKAVFPERSFEGPVPRENVDDILSELWFYLYDGRNQYEISEMSGGERAIFPMLMDFASWNIHNSVILIDEIELHLHPPMQQALLRALPKLGTNNQFIITTHSDYIEQLVPEAYIIRLEV</sequence>
<feature type="domain" description="AAA+ ATPase" evidence="1">
    <location>
        <begin position="30"/>
        <end position="353"/>
    </location>
</feature>
<dbReference type="InterPro" id="IPR051396">
    <property type="entry name" value="Bact_Antivir_Def_Nuclease"/>
</dbReference>
<proteinExistence type="predicted"/>
<dbReference type="InterPro" id="IPR003959">
    <property type="entry name" value="ATPase_AAA_core"/>
</dbReference>
<dbReference type="EMBL" id="LWAJ01000111">
    <property type="protein sequence ID" value="KZL50123.1"/>
    <property type="molecule type" value="Genomic_DNA"/>
</dbReference>
<dbReference type="InterPro" id="IPR003593">
    <property type="entry name" value="AAA+_ATPase"/>
</dbReference>
<reference evidence="2 3" key="1">
    <citation type="submission" date="2016-04" db="EMBL/GenBank/DDBJ databases">
        <title>Draft Genome Assembly of the Bloom-forming Cyanobacterium Nodularia spumigena Strain CENA596 in Shrimp Production Ponds.</title>
        <authorList>
            <person name="Popin R.V."/>
            <person name="Rigonato J."/>
            <person name="Abreu V.A."/>
            <person name="Andreote A.P."/>
            <person name="Silveira S.B."/>
            <person name="Odebrecht C."/>
            <person name="Fiore M.F."/>
        </authorList>
    </citation>
    <scope>NUCLEOTIDE SEQUENCE [LARGE SCALE GENOMIC DNA]</scope>
    <source>
        <strain evidence="2 3">CENA596</strain>
    </source>
</reference>
<dbReference type="GO" id="GO:0016887">
    <property type="term" value="F:ATP hydrolysis activity"/>
    <property type="evidence" value="ECO:0007669"/>
    <property type="project" value="InterPro"/>
</dbReference>
<comment type="caution">
    <text evidence="2">The sequence shown here is derived from an EMBL/GenBank/DDBJ whole genome shotgun (WGS) entry which is preliminary data.</text>
</comment>
<dbReference type="InterPro" id="IPR038729">
    <property type="entry name" value="Rad50/SbcC_AAA"/>
</dbReference>
<dbReference type="Pfam" id="PF13476">
    <property type="entry name" value="AAA_23"/>
    <property type="match status" value="1"/>
</dbReference>
<dbReference type="GO" id="GO:0005524">
    <property type="term" value="F:ATP binding"/>
    <property type="evidence" value="ECO:0007669"/>
    <property type="project" value="InterPro"/>
</dbReference>
<dbReference type="SMART" id="SM00382">
    <property type="entry name" value="AAA"/>
    <property type="match status" value="1"/>
</dbReference>
<dbReference type="Gene3D" id="3.40.50.300">
    <property type="entry name" value="P-loop containing nucleotide triphosphate hydrolases"/>
    <property type="match status" value="1"/>
</dbReference>
<organism evidence="2 3">
    <name type="scientific">Nodularia spumigena CENA596</name>
    <dbReference type="NCBI Taxonomy" id="1819295"/>
    <lineage>
        <taxon>Bacteria</taxon>
        <taxon>Bacillati</taxon>
        <taxon>Cyanobacteriota</taxon>
        <taxon>Cyanophyceae</taxon>
        <taxon>Nostocales</taxon>
        <taxon>Nodulariaceae</taxon>
        <taxon>Nodularia</taxon>
    </lineage>
</organism>
<dbReference type="GO" id="GO:0006302">
    <property type="term" value="P:double-strand break repair"/>
    <property type="evidence" value="ECO:0007669"/>
    <property type="project" value="InterPro"/>
</dbReference>
<dbReference type="Pfam" id="PF13304">
    <property type="entry name" value="AAA_21"/>
    <property type="match status" value="1"/>
</dbReference>
<dbReference type="RefSeq" id="WP_063872520.1">
    <property type="nucleotide sequence ID" value="NZ_CAWMRI010000111.1"/>
</dbReference>
<protein>
    <submittedName>
        <fullName evidence="2">ATPase</fullName>
    </submittedName>
</protein>
<evidence type="ECO:0000313" key="3">
    <source>
        <dbReference type="Proteomes" id="UP000076555"/>
    </source>
</evidence>
<gene>
    <name evidence="2" type="ORF">A2T98_09225</name>
</gene>
<dbReference type="OrthoDB" id="9784297at2"/>
<accession>A0A161UVS4</accession>
<dbReference type="PANTHER" id="PTHR43581">
    <property type="entry name" value="ATP/GTP PHOSPHATASE"/>
    <property type="match status" value="1"/>
</dbReference>
<evidence type="ECO:0000259" key="1">
    <source>
        <dbReference type="SMART" id="SM00382"/>
    </source>
</evidence>
<dbReference type="PANTHER" id="PTHR43581:SF4">
    <property type="entry name" value="ATP_GTP PHOSPHATASE"/>
    <property type="match status" value="1"/>
</dbReference>
<dbReference type="SUPFAM" id="SSF52540">
    <property type="entry name" value="P-loop containing nucleoside triphosphate hydrolases"/>
    <property type="match status" value="1"/>
</dbReference>
<evidence type="ECO:0000313" key="2">
    <source>
        <dbReference type="EMBL" id="KZL50123.1"/>
    </source>
</evidence>
<dbReference type="AlphaFoldDB" id="A0A161UVS4"/>
<dbReference type="Proteomes" id="UP000076555">
    <property type="component" value="Unassembled WGS sequence"/>
</dbReference>
<name>A0A161UVS4_NODSP</name>